<dbReference type="Gene3D" id="3.90.320.10">
    <property type="match status" value="1"/>
</dbReference>
<accession>A0AAV6VBM9</accession>
<dbReference type="Proteomes" id="UP000827092">
    <property type="component" value="Unassembled WGS sequence"/>
</dbReference>
<evidence type="ECO:0000313" key="2">
    <source>
        <dbReference type="EMBL" id="KAG8193999.1"/>
    </source>
</evidence>
<dbReference type="AlphaFoldDB" id="A0AAV6VBM9"/>
<comment type="caution">
    <text evidence="2">The sequence shown here is derived from an EMBL/GenBank/DDBJ whole genome shotgun (WGS) entry which is preliminary data.</text>
</comment>
<evidence type="ECO:0000313" key="3">
    <source>
        <dbReference type="Proteomes" id="UP000827092"/>
    </source>
</evidence>
<organism evidence="2 3">
    <name type="scientific">Oedothorax gibbosus</name>
    <dbReference type="NCBI Taxonomy" id="931172"/>
    <lineage>
        <taxon>Eukaryota</taxon>
        <taxon>Metazoa</taxon>
        <taxon>Ecdysozoa</taxon>
        <taxon>Arthropoda</taxon>
        <taxon>Chelicerata</taxon>
        <taxon>Arachnida</taxon>
        <taxon>Araneae</taxon>
        <taxon>Araneomorphae</taxon>
        <taxon>Entelegynae</taxon>
        <taxon>Araneoidea</taxon>
        <taxon>Linyphiidae</taxon>
        <taxon>Erigoninae</taxon>
        <taxon>Oedothorax</taxon>
    </lineage>
</organism>
<name>A0AAV6VBM9_9ARAC</name>
<evidence type="ECO:0000256" key="1">
    <source>
        <dbReference type="SAM" id="MobiDB-lite"/>
    </source>
</evidence>
<protein>
    <submittedName>
        <fullName evidence="2">Uncharacterized protein</fullName>
    </submittedName>
</protein>
<feature type="region of interest" description="Disordered" evidence="1">
    <location>
        <begin position="1"/>
        <end position="60"/>
    </location>
</feature>
<reference evidence="2 3" key="1">
    <citation type="journal article" date="2022" name="Nat. Ecol. Evol.">
        <title>A masculinizing supergene underlies an exaggerated male reproductive morph in a spider.</title>
        <authorList>
            <person name="Hendrickx F."/>
            <person name="De Corte Z."/>
            <person name="Sonet G."/>
            <person name="Van Belleghem S.M."/>
            <person name="Kostlbacher S."/>
            <person name="Vangestel C."/>
        </authorList>
    </citation>
    <scope>NUCLEOTIDE SEQUENCE [LARGE SCALE GENOMIC DNA]</scope>
    <source>
        <strain evidence="2">W744_W776</strain>
    </source>
</reference>
<feature type="compositionally biased region" description="Basic and acidic residues" evidence="1">
    <location>
        <begin position="26"/>
        <end position="45"/>
    </location>
</feature>
<dbReference type="EMBL" id="JAFNEN010000111">
    <property type="protein sequence ID" value="KAG8193999.1"/>
    <property type="molecule type" value="Genomic_DNA"/>
</dbReference>
<gene>
    <name evidence="2" type="ORF">JTE90_003600</name>
</gene>
<proteinExistence type="predicted"/>
<dbReference type="InterPro" id="IPR011604">
    <property type="entry name" value="PDDEXK-like_dom_sf"/>
</dbReference>
<sequence>MNKKHKRYTSSGCGRLRLSAPRKRNRGENFRAYRERKRLEKEEGKTVLPPDNSVSTDTPTSAFEINGKRIVDIKFFMEQLKQMNSQETRLQRDSPAWLHERRKRLTASHFGSVCIRLAHTSCKNLVKAILYSNFDNRALR</sequence>
<keyword evidence="3" id="KW-1185">Reference proteome</keyword>